<accession>A0AAD6NTL8</accession>
<keyword evidence="1" id="KW-0489">Methyltransferase</keyword>
<dbReference type="Proteomes" id="UP001162972">
    <property type="component" value="Chromosome 2"/>
</dbReference>
<sequence length="220" mass="25101">MTRYFKPPLLLLHFAFQEMHRPEPLFVDPYAGCLVHPRLNHIDGLKQVVLLTDGMDTRPYRLNWPTSTVIFDISSERIFKKSAEKLQGVGAKPSIWAIQGLPVMTLANFKEILLVASSLAMSGCLFLGELPAWLAETEIGTKPSTEKWTNKLFMSNGFRVDLVGYDEVAKSLGKEESPGEYKNILFVAEQLQFSDDQMETWRRELQRVEEEGDEEGFEEL</sequence>
<dbReference type="PANTHER" id="PTHR43619:SF2">
    <property type="entry name" value="S-ADENOSYL-L-METHIONINE-DEPENDENT METHYLTRANSFERASES SUPERFAMILY PROTEIN"/>
    <property type="match status" value="1"/>
</dbReference>
<dbReference type="EMBL" id="JAPFFJ010000017">
    <property type="protein sequence ID" value="KAJ6404186.1"/>
    <property type="molecule type" value="Genomic_DNA"/>
</dbReference>
<dbReference type="GO" id="GO:0008168">
    <property type="term" value="F:methyltransferase activity"/>
    <property type="evidence" value="ECO:0007669"/>
    <property type="project" value="UniProtKB-KW"/>
</dbReference>
<comment type="caution">
    <text evidence="3">The sequence shown here is derived from an EMBL/GenBank/DDBJ whole genome shotgun (WGS) entry which is preliminary data.</text>
</comment>
<dbReference type="InterPro" id="IPR029063">
    <property type="entry name" value="SAM-dependent_MTases_sf"/>
</dbReference>
<dbReference type="GO" id="GO:0032259">
    <property type="term" value="P:methylation"/>
    <property type="evidence" value="ECO:0007669"/>
    <property type="project" value="UniProtKB-KW"/>
</dbReference>
<keyword evidence="2" id="KW-0808">Transferase</keyword>
<dbReference type="Gene3D" id="3.40.50.150">
    <property type="entry name" value="Vaccinia Virus protein VP39"/>
    <property type="match status" value="1"/>
</dbReference>
<reference evidence="3 4" key="1">
    <citation type="journal article" date="2023" name="Int. J. Mol. Sci.">
        <title>De Novo Assembly and Annotation of 11 Diverse Shrub Willow (Salix) Genomes Reveals Novel Gene Organization in Sex-Linked Regions.</title>
        <authorList>
            <person name="Hyden B."/>
            <person name="Feng K."/>
            <person name="Yates T.B."/>
            <person name="Jawdy S."/>
            <person name="Cereghino C."/>
            <person name="Smart L.B."/>
            <person name="Muchero W."/>
        </authorList>
    </citation>
    <scope>NUCLEOTIDE SEQUENCE [LARGE SCALE GENOMIC DNA]</scope>
    <source>
        <tissue evidence="3">Shoot tip</tissue>
    </source>
</reference>
<protein>
    <recommendedName>
        <fullName evidence="5">S-adenosyl-L-methionine-dependent methyltransferase</fullName>
    </recommendedName>
</protein>
<proteinExistence type="predicted"/>
<dbReference type="InterPro" id="IPR007213">
    <property type="entry name" value="Ppm1/Ppm2/Tcmp"/>
</dbReference>
<dbReference type="PANTHER" id="PTHR43619">
    <property type="entry name" value="S-ADENOSYL-L-METHIONINE-DEPENDENT METHYLTRANSFERASE YKTD-RELATED"/>
    <property type="match status" value="1"/>
</dbReference>
<dbReference type="SUPFAM" id="SSF53335">
    <property type="entry name" value="S-adenosyl-L-methionine-dependent methyltransferases"/>
    <property type="match status" value="1"/>
</dbReference>
<dbReference type="Pfam" id="PF04072">
    <property type="entry name" value="LCM"/>
    <property type="match status" value="1"/>
</dbReference>
<evidence type="ECO:0000256" key="2">
    <source>
        <dbReference type="ARBA" id="ARBA00022679"/>
    </source>
</evidence>
<gene>
    <name evidence="3" type="ORF">OIU84_012383</name>
</gene>
<organism evidence="3 4">
    <name type="scientific">Salix udensis</name>
    <dbReference type="NCBI Taxonomy" id="889485"/>
    <lineage>
        <taxon>Eukaryota</taxon>
        <taxon>Viridiplantae</taxon>
        <taxon>Streptophyta</taxon>
        <taxon>Embryophyta</taxon>
        <taxon>Tracheophyta</taxon>
        <taxon>Spermatophyta</taxon>
        <taxon>Magnoliopsida</taxon>
        <taxon>eudicotyledons</taxon>
        <taxon>Gunneridae</taxon>
        <taxon>Pentapetalae</taxon>
        <taxon>rosids</taxon>
        <taxon>fabids</taxon>
        <taxon>Malpighiales</taxon>
        <taxon>Salicaceae</taxon>
        <taxon>Saliceae</taxon>
        <taxon>Salix</taxon>
    </lineage>
</organism>
<evidence type="ECO:0008006" key="5">
    <source>
        <dbReference type="Google" id="ProtNLM"/>
    </source>
</evidence>
<evidence type="ECO:0000256" key="1">
    <source>
        <dbReference type="ARBA" id="ARBA00022603"/>
    </source>
</evidence>
<dbReference type="AlphaFoldDB" id="A0AAD6NTL8"/>
<evidence type="ECO:0000313" key="4">
    <source>
        <dbReference type="Proteomes" id="UP001162972"/>
    </source>
</evidence>
<name>A0AAD6NTL8_9ROSI</name>
<evidence type="ECO:0000313" key="3">
    <source>
        <dbReference type="EMBL" id="KAJ6404186.1"/>
    </source>
</evidence>
<keyword evidence="4" id="KW-1185">Reference proteome</keyword>